<proteinExistence type="predicted"/>
<dbReference type="EMBL" id="CM047582">
    <property type="protein sequence ID" value="KAI9914849.1"/>
    <property type="molecule type" value="Genomic_DNA"/>
</dbReference>
<organism evidence="1 2">
    <name type="scientific">Peronosclerospora sorghi</name>
    <dbReference type="NCBI Taxonomy" id="230839"/>
    <lineage>
        <taxon>Eukaryota</taxon>
        <taxon>Sar</taxon>
        <taxon>Stramenopiles</taxon>
        <taxon>Oomycota</taxon>
        <taxon>Peronosporomycetes</taxon>
        <taxon>Peronosporales</taxon>
        <taxon>Peronosporaceae</taxon>
        <taxon>Peronosclerospora</taxon>
    </lineage>
</organism>
<accession>A0ACC0W7Y2</accession>
<sequence length="60" mass="6785">MFKLHLEVHNDQGFVLTFTLDAPTSHVIQNLADSNLLVDYSELVSDKQFSFKAAVIDDMD</sequence>
<protein>
    <submittedName>
        <fullName evidence="1">Uncharacterized protein</fullName>
    </submittedName>
</protein>
<reference evidence="1 2" key="1">
    <citation type="journal article" date="2022" name="bioRxiv">
        <title>The genome of the oomycete Peronosclerospora sorghi, a cosmopolitan pathogen of maize and sorghum, is inflated with dispersed pseudogenes.</title>
        <authorList>
            <person name="Fletcher K."/>
            <person name="Martin F."/>
            <person name="Isakeit T."/>
            <person name="Cavanaugh K."/>
            <person name="Magill C."/>
            <person name="Michelmore R."/>
        </authorList>
    </citation>
    <scope>NUCLEOTIDE SEQUENCE [LARGE SCALE GENOMIC DNA]</scope>
    <source>
        <strain evidence="1">P6</strain>
    </source>
</reference>
<gene>
    <name evidence="1" type="ORF">PsorP6_008369</name>
</gene>
<keyword evidence="2" id="KW-1185">Reference proteome</keyword>
<evidence type="ECO:0000313" key="2">
    <source>
        <dbReference type="Proteomes" id="UP001163321"/>
    </source>
</evidence>
<name>A0ACC0W7Y2_9STRA</name>
<evidence type="ECO:0000313" key="1">
    <source>
        <dbReference type="EMBL" id="KAI9914849.1"/>
    </source>
</evidence>
<dbReference type="Proteomes" id="UP001163321">
    <property type="component" value="Chromosome 3"/>
</dbReference>
<comment type="caution">
    <text evidence="1">The sequence shown here is derived from an EMBL/GenBank/DDBJ whole genome shotgun (WGS) entry which is preliminary data.</text>
</comment>